<protein>
    <submittedName>
        <fullName evidence="3">ABC transporter substrate-binding protein</fullName>
    </submittedName>
</protein>
<dbReference type="EMBL" id="JBHSYQ010000003">
    <property type="protein sequence ID" value="MFC6997916.1"/>
    <property type="molecule type" value="Genomic_DNA"/>
</dbReference>
<dbReference type="RefSeq" id="WP_066625036.1">
    <property type="nucleotide sequence ID" value="NZ_JBHSYQ010000003.1"/>
</dbReference>
<dbReference type="Gene3D" id="3.40.50.1980">
    <property type="entry name" value="Nitrogenase molybdenum iron protein domain"/>
    <property type="match status" value="2"/>
</dbReference>
<evidence type="ECO:0000313" key="4">
    <source>
        <dbReference type="Proteomes" id="UP001596405"/>
    </source>
</evidence>
<dbReference type="InterPro" id="IPR050902">
    <property type="entry name" value="ABC_Transporter_SBP"/>
</dbReference>
<proteinExistence type="predicted"/>
<dbReference type="InterPro" id="IPR002491">
    <property type="entry name" value="ABC_transptr_periplasmic_BD"/>
</dbReference>
<feature type="domain" description="Fe/B12 periplasmic-binding" evidence="2">
    <location>
        <begin position="60"/>
        <end position="306"/>
    </location>
</feature>
<keyword evidence="1" id="KW-0732">Signal</keyword>
<dbReference type="InterPro" id="IPR054828">
    <property type="entry name" value="Vit_B12_bind_prot"/>
</dbReference>
<dbReference type="SUPFAM" id="SSF53807">
    <property type="entry name" value="Helical backbone' metal receptor"/>
    <property type="match status" value="1"/>
</dbReference>
<evidence type="ECO:0000256" key="1">
    <source>
        <dbReference type="ARBA" id="ARBA00022729"/>
    </source>
</evidence>
<name>A0ABW2DNH9_9BACT</name>
<comment type="caution">
    <text evidence="3">The sequence shown here is derived from an EMBL/GenBank/DDBJ whole genome shotgun (WGS) entry which is preliminary data.</text>
</comment>
<dbReference type="Proteomes" id="UP001596405">
    <property type="component" value="Unassembled WGS sequence"/>
</dbReference>
<evidence type="ECO:0000313" key="3">
    <source>
        <dbReference type="EMBL" id="MFC6997916.1"/>
    </source>
</evidence>
<dbReference type="Pfam" id="PF01497">
    <property type="entry name" value="Peripla_BP_2"/>
    <property type="match status" value="1"/>
</dbReference>
<keyword evidence="4" id="KW-1185">Reference proteome</keyword>
<dbReference type="NCBIfam" id="NF038402">
    <property type="entry name" value="TroA_like"/>
    <property type="match status" value="1"/>
</dbReference>
<dbReference type="PANTHER" id="PTHR30535">
    <property type="entry name" value="VITAMIN B12-BINDING PROTEIN"/>
    <property type="match status" value="1"/>
</dbReference>
<dbReference type="PANTHER" id="PTHR30535:SF34">
    <property type="entry name" value="MOLYBDATE-BINDING PROTEIN MOLA"/>
    <property type="match status" value="1"/>
</dbReference>
<dbReference type="PROSITE" id="PS51257">
    <property type="entry name" value="PROKAR_LIPOPROTEIN"/>
    <property type="match status" value="1"/>
</dbReference>
<gene>
    <name evidence="3" type="ORF">ACFQHR_09770</name>
</gene>
<sequence length="306" mass="34017">MNNFKSQAWQGNLLVCVGLLLALISCEGKKPASSSAASSANHTVQDDLGRDVTLPVHPQRIIGLAPSMTEMLFAVADTATIVGRTQNDDYPDAALSKPVVNNYPMDYEGLLALKPEVVFAPEGIISTEVATQIQKLGIPVYFQKYDSVADILRGIRDLGKLLQREAQANALADSLRQRLDAFASEAQEMQKPKVLGIIWRDPIYVHGYNTIFSDKLRYAGGQNAVQEVFAQQSPALTREYILQLNPDVIIGGTFEEFDQNFFTLYPELKRINAYKNKRIYDVTDDLISRPSPRVVQSIAELKNVLR</sequence>
<organism evidence="3 4">
    <name type="scientific">Rufibacter roseus</name>
    <dbReference type="NCBI Taxonomy" id="1567108"/>
    <lineage>
        <taxon>Bacteria</taxon>
        <taxon>Pseudomonadati</taxon>
        <taxon>Bacteroidota</taxon>
        <taxon>Cytophagia</taxon>
        <taxon>Cytophagales</taxon>
        <taxon>Hymenobacteraceae</taxon>
        <taxon>Rufibacter</taxon>
    </lineage>
</organism>
<evidence type="ECO:0000259" key="2">
    <source>
        <dbReference type="PROSITE" id="PS50983"/>
    </source>
</evidence>
<accession>A0ABW2DNH9</accession>
<reference evidence="4" key="1">
    <citation type="journal article" date="2019" name="Int. J. Syst. Evol. Microbiol.">
        <title>The Global Catalogue of Microorganisms (GCM) 10K type strain sequencing project: providing services to taxonomists for standard genome sequencing and annotation.</title>
        <authorList>
            <consortium name="The Broad Institute Genomics Platform"/>
            <consortium name="The Broad Institute Genome Sequencing Center for Infectious Disease"/>
            <person name="Wu L."/>
            <person name="Ma J."/>
        </authorList>
    </citation>
    <scope>NUCLEOTIDE SEQUENCE [LARGE SCALE GENOMIC DNA]</scope>
    <source>
        <strain evidence="4">CGMCC 4.7393</strain>
    </source>
</reference>
<dbReference type="PROSITE" id="PS50983">
    <property type="entry name" value="FE_B12_PBP"/>
    <property type="match status" value="1"/>
</dbReference>